<organism evidence="1 2">
    <name type="scientific">Cucurbita argyrosperma subsp. sororia</name>
    <dbReference type="NCBI Taxonomy" id="37648"/>
    <lineage>
        <taxon>Eukaryota</taxon>
        <taxon>Viridiplantae</taxon>
        <taxon>Streptophyta</taxon>
        <taxon>Embryophyta</taxon>
        <taxon>Tracheophyta</taxon>
        <taxon>Spermatophyta</taxon>
        <taxon>Magnoliopsida</taxon>
        <taxon>eudicotyledons</taxon>
        <taxon>Gunneridae</taxon>
        <taxon>Pentapetalae</taxon>
        <taxon>rosids</taxon>
        <taxon>fabids</taxon>
        <taxon>Cucurbitales</taxon>
        <taxon>Cucurbitaceae</taxon>
        <taxon>Cucurbiteae</taxon>
        <taxon>Cucurbita</taxon>
    </lineage>
</organism>
<keyword evidence="2" id="KW-1185">Reference proteome</keyword>
<evidence type="ECO:0000313" key="2">
    <source>
        <dbReference type="Proteomes" id="UP000685013"/>
    </source>
</evidence>
<dbReference type="AlphaFoldDB" id="A0AAV6M339"/>
<evidence type="ECO:0000313" key="1">
    <source>
        <dbReference type="EMBL" id="KAG6573909.1"/>
    </source>
</evidence>
<proteinExistence type="predicted"/>
<name>A0AAV6M339_9ROSI</name>
<protein>
    <submittedName>
        <fullName evidence="1">Uncharacterized protein</fullName>
    </submittedName>
</protein>
<reference evidence="1 2" key="1">
    <citation type="journal article" date="2021" name="Hortic Res">
        <title>The domestication of Cucurbita argyrosperma as revealed by the genome of its wild relative.</title>
        <authorList>
            <person name="Barrera-Redondo J."/>
            <person name="Sanchez-de la Vega G."/>
            <person name="Aguirre-Liguori J.A."/>
            <person name="Castellanos-Morales G."/>
            <person name="Gutierrez-Guerrero Y.T."/>
            <person name="Aguirre-Dugua X."/>
            <person name="Aguirre-Planter E."/>
            <person name="Tenaillon M.I."/>
            <person name="Lira-Saade R."/>
            <person name="Eguiarte L.E."/>
        </authorList>
    </citation>
    <scope>NUCLEOTIDE SEQUENCE [LARGE SCALE GENOMIC DNA]</scope>
    <source>
        <strain evidence="1">JBR-2021</strain>
    </source>
</reference>
<sequence length="123" mass="13626">MGNANADVEMERRFFALKLKLPHADPSLPVPLLSSLRATVLALSCSSAAVDRPRRISGRLSRRRAYLFVPSSLATRTASNHFFLRCGPCQVGSILFSKATFEEDNMKTTISEDIDTIFVSLHI</sequence>
<accession>A0AAV6M339</accession>
<dbReference type="Proteomes" id="UP000685013">
    <property type="component" value="Chromosome 18"/>
</dbReference>
<comment type="caution">
    <text evidence="1">The sequence shown here is derived from an EMBL/GenBank/DDBJ whole genome shotgun (WGS) entry which is preliminary data.</text>
</comment>
<feature type="non-terminal residue" evidence="1">
    <location>
        <position position="1"/>
    </location>
</feature>
<dbReference type="EMBL" id="JAGKQH010000018">
    <property type="protein sequence ID" value="KAG6573909.1"/>
    <property type="molecule type" value="Genomic_DNA"/>
</dbReference>
<gene>
    <name evidence="1" type="ORF">SDJN03_27796</name>
</gene>